<sequence>MDRDNLEDGLTDEDRRFLCVMPTLEEVWEALFNIEPDSVVGPDGFGAIFYHICWDVISEDVFSTVTEFFRGVEIPKGFTATTISLIPKTVNPTSWSEYQSISLCNVTNKICTKLMTVRLGHILPKMLYLSQSGIAAKGFPTALDSLVANAVSHCWFSVLVDGEHVGFFHSTQGLWQGDPFSPALFVLAADYLSQSLDRLFAAHPSMYYQAPGRIRVSHLAYADDMMIFTNTCQQNMELLHDFLWEYERVSGQLINGMKCSFIVGRQVLSLQTQAVQNVLGYQLKHLPITYLGVPLYKGNRKACNDFIISRLRDML</sequence>
<gene>
    <name evidence="2" type="ORF">Scaly_2757600</name>
</gene>
<reference evidence="2" key="1">
    <citation type="submission" date="2020-06" db="EMBL/GenBank/DDBJ databases">
        <authorList>
            <person name="Li T."/>
            <person name="Hu X."/>
            <person name="Zhang T."/>
            <person name="Song X."/>
            <person name="Zhang H."/>
            <person name="Dai N."/>
            <person name="Sheng W."/>
            <person name="Hou X."/>
            <person name="Wei L."/>
        </authorList>
    </citation>
    <scope>NUCLEOTIDE SEQUENCE</scope>
    <source>
        <strain evidence="2">KEN8</strain>
        <tissue evidence="2">Leaf</tissue>
    </source>
</reference>
<dbReference type="InterPro" id="IPR052343">
    <property type="entry name" value="Retrotransposon-Effector_Assoc"/>
</dbReference>
<proteinExistence type="predicted"/>
<dbReference type="PROSITE" id="PS50878">
    <property type="entry name" value="RT_POL"/>
    <property type="match status" value="1"/>
</dbReference>
<protein>
    <recommendedName>
        <fullName evidence="1">Reverse transcriptase domain-containing protein</fullName>
    </recommendedName>
</protein>
<dbReference type="InterPro" id="IPR000477">
    <property type="entry name" value="RT_dom"/>
</dbReference>
<feature type="domain" description="Reverse transcriptase" evidence="1">
    <location>
        <begin position="67"/>
        <end position="295"/>
    </location>
</feature>
<evidence type="ECO:0000313" key="2">
    <source>
        <dbReference type="EMBL" id="KAL0287681.1"/>
    </source>
</evidence>
<dbReference type="AlphaFoldDB" id="A0AAW2J139"/>
<organism evidence="2">
    <name type="scientific">Sesamum calycinum</name>
    <dbReference type="NCBI Taxonomy" id="2727403"/>
    <lineage>
        <taxon>Eukaryota</taxon>
        <taxon>Viridiplantae</taxon>
        <taxon>Streptophyta</taxon>
        <taxon>Embryophyta</taxon>
        <taxon>Tracheophyta</taxon>
        <taxon>Spermatophyta</taxon>
        <taxon>Magnoliopsida</taxon>
        <taxon>eudicotyledons</taxon>
        <taxon>Gunneridae</taxon>
        <taxon>Pentapetalae</taxon>
        <taxon>asterids</taxon>
        <taxon>lamiids</taxon>
        <taxon>Lamiales</taxon>
        <taxon>Pedaliaceae</taxon>
        <taxon>Sesamum</taxon>
    </lineage>
</organism>
<name>A0AAW2J139_9LAMI</name>
<dbReference type="PANTHER" id="PTHR46890">
    <property type="entry name" value="NON-LTR RETROLELEMENT REVERSE TRANSCRIPTASE-LIKE PROTEIN-RELATED"/>
    <property type="match status" value="1"/>
</dbReference>
<reference evidence="2" key="2">
    <citation type="journal article" date="2024" name="Plant">
        <title>Genomic evolution and insights into agronomic trait innovations of Sesamum species.</title>
        <authorList>
            <person name="Miao H."/>
            <person name="Wang L."/>
            <person name="Qu L."/>
            <person name="Liu H."/>
            <person name="Sun Y."/>
            <person name="Le M."/>
            <person name="Wang Q."/>
            <person name="Wei S."/>
            <person name="Zheng Y."/>
            <person name="Lin W."/>
            <person name="Duan Y."/>
            <person name="Cao H."/>
            <person name="Xiong S."/>
            <person name="Wang X."/>
            <person name="Wei L."/>
            <person name="Li C."/>
            <person name="Ma Q."/>
            <person name="Ju M."/>
            <person name="Zhao R."/>
            <person name="Li G."/>
            <person name="Mu C."/>
            <person name="Tian Q."/>
            <person name="Mei H."/>
            <person name="Zhang T."/>
            <person name="Gao T."/>
            <person name="Zhang H."/>
        </authorList>
    </citation>
    <scope>NUCLEOTIDE SEQUENCE</scope>
    <source>
        <strain evidence="2">KEN8</strain>
    </source>
</reference>
<dbReference type="EMBL" id="JACGWM010001806">
    <property type="protein sequence ID" value="KAL0287681.1"/>
    <property type="molecule type" value="Genomic_DNA"/>
</dbReference>
<dbReference type="Pfam" id="PF00078">
    <property type="entry name" value="RVT_1"/>
    <property type="match status" value="1"/>
</dbReference>
<dbReference type="SUPFAM" id="SSF56672">
    <property type="entry name" value="DNA/RNA polymerases"/>
    <property type="match status" value="1"/>
</dbReference>
<dbReference type="PANTHER" id="PTHR46890:SF48">
    <property type="entry name" value="RNA-DIRECTED DNA POLYMERASE"/>
    <property type="match status" value="1"/>
</dbReference>
<dbReference type="InterPro" id="IPR043502">
    <property type="entry name" value="DNA/RNA_pol_sf"/>
</dbReference>
<comment type="caution">
    <text evidence="2">The sequence shown here is derived from an EMBL/GenBank/DDBJ whole genome shotgun (WGS) entry which is preliminary data.</text>
</comment>
<accession>A0AAW2J139</accession>
<evidence type="ECO:0000259" key="1">
    <source>
        <dbReference type="PROSITE" id="PS50878"/>
    </source>
</evidence>